<accession>A0AAV7EQ96</accession>
<protein>
    <recommendedName>
        <fullName evidence="3">Aminotransferase-like plant mobile domain-containing protein</fullName>
    </recommendedName>
</protein>
<dbReference type="AlphaFoldDB" id="A0AAV7EQ96"/>
<feature type="transmembrane region" description="Helical" evidence="2">
    <location>
        <begin position="321"/>
        <end position="342"/>
    </location>
</feature>
<dbReference type="PANTHER" id="PTHR46033">
    <property type="entry name" value="PROTEIN MAIN-LIKE 2"/>
    <property type="match status" value="1"/>
</dbReference>
<dbReference type="InterPro" id="IPR019557">
    <property type="entry name" value="AminoTfrase-like_pln_mobile"/>
</dbReference>
<dbReference type="GO" id="GO:0010073">
    <property type="term" value="P:meristem maintenance"/>
    <property type="evidence" value="ECO:0007669"/>
    <property type="project" value="InterPro"/>
</dbReference>
<comment type="caution">
    <text evidence="4">The sequence shown here is derived from an EMBL/GenBank/DDBJ whole genome shotgun (WGS) entry which is preliminary data.</text>
</comment>
<reference evidence="4 5" key="1">
    <citation type="submission" date="2021-07" db="EMBL/GenBank/DDBJ databases">
        <title>The Aristolochia fimbriata genome: insights into angiosperm evolution, floral development and chemical biosynthesis.</title>
        <authorList>
            <person name="Jiao Y."/>
        </authorList>
    </citation>
    <scope>NUCLEOTIDE SEQUENCE [LARGE SCALE GENOMIC DNA]</scope>
    <source>
        <strain evidence="4">IBCAS-2021</strain>
        <tissue evidence="4">Leaf</tissue>
    </source>
</reference>
<evidence type="ECO:0000313" key="4">
    <source>
        <dbReference type="EMBL" id="KAG9450011.1"/>
    </source>
</evidence>
<organism evidence="4 5">
    <name type="scientific">Aristolochia fimbriata</name>
    <name type="common">White veined hardy Dutchman's pipe vine</name>
    <dbReference type="NCBI Taxonomy" id="158543"/>
    <lineage>
        <taxon>Eukaryota</taxon>
        <taxon>Viridiplantae</taxon>
        <taxon>Streptophyta</taxon>
        <taxon>Embryophyta</taxon>
        <taxon>Tracheophyta</taxon>
        <taxon>Spermatophyta</taxon>
        <taxon>Magnoliopsida</taxon>
        <taxon>Magnoliidae</taxon>
        <taxon>Piperales</taxon>
        <taxon>Aristolochiaceae</taxon>
        <taxon>Aristolochia</taxon>
    </lineage>
</organism>
<name>A0AAV7EQ96_ARIFI</name>
<feature type="domain" description="Aminotransferase-like plant mobile" evidence="3">
    <location>
        <begin position="109"/>
        <end position="178"/>
    </location>
</feature>
<dbReference type="PANTHER" id="PTHR46033:SF8">
    <property type="entry name" value="PROTEIN MAINTENANCE OF MERISTEMS-LIKE"/>
    <property type="match status" value="1"/>
</dbReference>
<dbReference type="Proteomes" id="UP000825729">
    <property type="component" value="Unassembled WGS sequence"/>
</dbReference>
<feature type="compositionally biased region" description="Basic and acidic residues" evidence="1">
    <location>
        <begin position="240"/>
        <end position="250"/>
    </location>
</feature>
<evidence type="ECO:0000259" key="3">
    <source>
        <dbReference type="Pfam" id="PF10536"/>
    </source>
</evidence>
<dbReference type="EMBL" id="JAINDJ010000004">
    <property type="protein sequence ID" value="KAG9450011.1"/>
    <property type="molecule type" value="Genomic_DNA"/>
</dbReference>
<dbReference type="Pfam" id="PF10536">
    <property type="entry name" value="PMD"/>
    <property type="match status" value="1"/>
</dbReference>
<keyword evidence="2" id="KW-0812">Transmembrane</keyword>
<dbReference type="InterPro" id="IPR044824">
    <property type="entry name" value="MAIN-like"/>
</dbReference>
<keyword evidence="5" id="KW-1185">Reference proteome</keyword>
<feature type="region of interest" description="Disordered" evidence="1">
    <location>
        <begin position="231"/>
        <end position="301"/>
    </location>
</feature>
<evidence type="ECO:0000256" key="1">
    <source>
        <dbReference type="SAM" id="MobiDB-lite"/>
    </source>
</evidence>
<sequence length="343" mass="39392">MDNRRSLKNLGGTGEGAVMVVMEDTPLLYDQDSHRSKTIWHEESSVVETGQTTTSLVERWRSKTNTFHLANDEMTIMLEDVVVLLGLRVNGFVVTGWNIRRTNATKPCGNLVLYRTQLNHQWSYQVNWQSYLDFLQHLPAICVEGRCIWLSRTPLICFEIVELHVPDRVMLQFGLEQLGCVRNVVERVNHREALDPSSADPYLMEIGHYYQSVLHSLPLLEGAIVDGEVSHAGEPSHVVEQTRDRAPWERRPRRRPTSETTTRVEDPDEVPAAPEPMVQDLPPEQTPELEPNQPTEPEPSRHPLIQMIYTRRQKLVHQSLVLPYDCIFTLCLSLVILLYVFID</sequence>
<proteinExistence type="predicted"/>
<keyword evidence="2" id="KW-1133">Transmembrane helix</keyword>
<evidence type="ECO:0000313" key="5">
    <source>
        <dbReference type="Proteomes" id="UP000825729"/>
    </source>
</evidence>
<keyword evidence="2" id="KW-0472">Membrane</keyword>
<gene>
    <name evidence="4" type="ORF">H6P81_009976</name>
</gene>
<evidence type="ECO:0000256" key="2">
    <source>
        <dbReference type="SAM" id="Phobius"/>
    </source>
</evidence>